<dbReference type="GO" id="GO:0035312">
    <property type="term" value="F:5'-3' DNA exonuclease activity"/>
    <property type="evidence" value="ECO:0007669"/>
    <property type="project" value="TreeGrafter"/>
</dbReference>
<feature type="domain" description="Polymerase/histidinol phosphatase N-terminal" evidence="2">
    <location>
        <begin position="25"/>
        <end position="91"/>
    </location>
</feature>
<organism evidence="3 4">
    <name type="scientific">Eggerthella guodeyinii</name>
    <dbReference type="NCBI Taxonomy" id="2690837"/>
    <lineage>
        <taxon>Bacteria</taxon>
        <taxon>Bacillati</taxon>
        <taxon>Actinomycetota</taxon>
        <taxon>Coriobacteriia</taxon>
        <taxon>Eggerthellales</taxon>
        <taxon>Eggerthellaceae</taxon>
        <taxon>Eggerthella</taxon>
    </lineage>
</organism>
<dbReference type="InterPro" id="IPR052018">
    <property type="entry name" value="PHP_domain"/>
</dbReference>
<dbReference type="InterPro" id="IPR003141">
    <property type="entry name" value="Pol/His_phosphatase_N"/>
</dbReference>
<evidence type="ECO:0000256" key="1">
    <source>
        <dbReference type="SAM" id="MobiDB-lite"/>
    </source>
</evidence>
<keyword evidence="4" id="KW-1185">Reference proteome</keyword>
<feature type="region of interest" description="Disordered" evidence="1">
    <location>
        <begin position="1"/>
        <end position="23"/>
    </location>
</feature>
<proteinExistence type="predicted"/>
<evidence type="ECO:0000313" key="4">
    <source>
        <dbReference type="Proteomes" id="UP000438093"/>
    </source>
</evidence>
<dbReference type="CDD" id="cd07432">
    <property type="entry name" value="PHP_HisPPase"/>
    <property type="match status" value="1"/>
</dbReference>
<dbReference type="SUPFAM" id="SSF89550">
    <property type="entry name" value="PHP domain-like"/>
    <property type="match status" value="1"/>
</dbReference>
<dbReference type="Proteomes" id="UP000438093">
    <property type="component" value="Unassembled WGS sequence"/>
</dbReference>
<evidence type="ECO:0000259" key="2">
    <source>
        <dbReference type="SMART" id="SM00481"/>
    </source>
</evidence>
<dbReference type="EMBL" id="VTFY01000004">
    <property type="protein sequence ID" value="MRX82332.1"/>
    <property type="molecule type" value="Genomic_DNA"/>
</dbReference>
<dbReference type="PANTHER" id="PTHR42924:SF3">
    <property type="entry name" value="POLYMERASE_HISTIDINOL PHOSPHATASE N-TERMINAL DOMAIN-CONTAINING PROTEIN"/>
    <property type="match status" value="1"/>
</dbReference>
<dbReference type="GO" id="GO:0004534">
    <property type="term" value="F:5'-3' RNA exonuclease activity"/>
    <property type="evidence" value="ECO:0007669"/>
    <property type="project" value="TreeGrafter"/>
</dbReference>
<dbReference type="Gene3D" id="3.20.20.140">
    <property type="entry name" value="Metal-dependent hydrolases"/>
    <property type="match status" value="1"/>
</dbReference>
<dbReference type="InterPro" id="IPR004013">
    <property type="entry name" value="PHP_dom"/>
</dbReference>
<dbReference type="InterPro" id="IPR016195">
    <property type="entry name" value="Pol/histidinol_Pase-like"/>
</dbReference>
<protein>
    <submittedName>
        <fullName evidence="3">PHP domain-containing protein</fullName>
    </submittedName>
</protein>
<dbReference type="RefSeq" id="WP_154333196.1">
    <property type="nucleotide sequence ID" value="NZ_VTFY01000004.1"/>
</dbReference>
<sequence length="257" mass="28262">MGDGINGARAARSEGGPAQSGGFKTEFHIHTRYSHDSMMGKRALLFMCKARGVDCVAITDHNEVAGAIAYAPFLEAHGVRVIVGEEVFTCEGEIVGLFLEKRVKPGLTPEETIRRIREQGGVVYIPHPYDEKRAKSVLSRSAIHRNASLIDCVEIHNGRNAKAGFSHVQARIASEEGLSPIIGCDAHCFFEIGRNVCVSDAPFTRKRFNETLASSRFEPSDCMRAAHGVTALVRLTKMLFEGRFDEIHRILRGKLVG</sequence>
<name>A0A6N7RMR3_9ACTN</name>
<dbReference type="PANTHER" id="PTHR42924">
    <property type="entry name" value="EXONUCLEASE"/>
    <property type="match status" value="1"/>
</dbReference>
<dbReference type="Pfam" id="PF02811">
    <property type="entry name" value="PHP"/>
    <property type="match status" value="1"/>
</dbReference>
<comment type="caution">
    <text evidence="3">The sequence shown here is derived from an EMBL/GenBank/DDBJ whole genome shotgun (WGS) entry which is preliminary data.</text>
</comment>
<accession>A0A6N7RMR3</accession>
<reference evidence="4" key="1">
    <citation type="submission" date="2019-08" db="EMBL/GenBank/DDBJ databases">
        <title>Arthrobacter sp. nov., isolated from plateau pika and Tibetan wild ass.</title>
        <authorList>
            <person name="Ge Y."/>
        </authorList>
    </citation>
    <scope>NUCLEOTIDE SEQUENCE [LARGE SCALE GENOMIC DNA]</scope>
    <source>
        <strain evidence="4">HF-4214</strain>
    </source>
</reference>
<dbReference type="SMART" id="SM00481">
    <property type="entry name" value="POLIIIAc"/>
    <property type="match status" value="1"/>
</dbReference>
<dbReference type="AlphaFoldDB" id="A0A6N7RMR3"/>
<evidence type="ECO:0000313" key="3">
    <source>
        <dbReference type="EMBL" id="MRX82332.1"/>
    </source>
</evidence>
<gene>
    <name evidence="3" type="ORF">GJG86_07470</name>
</gene>